<sequence length="321" mass="35783">MSGLDHIFAVHFKPTAISTKRFKSHEKPPVWSHNRLPPLAFANGLQSYKSADQLNTRSTRMDEHYPVVDLPQLGANEPDSWPDSSGARASSSALLSYLSVQTQAMDLIGQLLWMTARKKASDQDNEDSNNKNRSEIRHIISVSNETKSPPIVSPLGENLGDNECKVNHSNSWLSQSGTISPVWKHTHNTLNVLSPHRPTPHHPSSTYDWNKRTDRCNRKPQIGSNNEIAEIEPKEDQARSNLSQPFGAGVNNLLCLFRNCSPLLSSHPVRSLLPAELASKVDSFKAAKLCHLCLKEFPDEMSVLRHQVKSHSLEEEPPATS</sequence>
<feature type="domain" description="C2H2-type" evidence="3">
    <location>
        <begin position="288"/>
        <end position="316"/>
    </location>
</feature>
<keyword evidence="1" id="KW-0863">Zinc-finger</keyword>
<evidence type="ECO:0000313" key="4">
    <source>
        <dbReference type="EMBL" id="VDP78395.1"/>
    </source>
</evidence>
<dbReference type="AlphaFoldDB" id="A0A3P8HK20"/>
<name>A0A3P8HK20_9TREM</name>
<evidence type="ECO:0000256" key="1">
    <source>
        <dbReference type="PROSITE-ProRule" id="PRU00042"/>
    </source>
</evidence>
<evidence type="ECO:0000313" key="5">
    <source>
        <dbReference type="Proteomes" id="UP000272942"/>
    </source>
</evidence>
<keyword evidence="5" id="KW-1185">Reference proteome</keyword>
<reference evidence="4 5" key="1">
    <citation type="submission" date="2018-11" db="EMBL/GenBank/DDBJ databases">
        <authorList>
            <consortium name="Pathogen Informatics"/>
        </authorList>
    </citation>
    <scope>NUCLEOTIDE SEQUENCE [LARGE SCALE GENOMIC DNA]</scope>
    <source>
        <strain evidence="4 5">Egypt</strain>
    </source>
</reference>
<dbReference type="InterPro" id="IPR013087">
    <property type="entry name" value="Znf_C2H2_type"/>
</dbReference>
<keyword evidence="1" id="KW-0479">Metal-binding</keyword>
<protein>
    <recommendedName>
        <fullName evidence="3">C2H2-type domain-containing protein</fullName>
    </recommendedName>
</protein>
<dbReference type="PROSITE" id="PS00028">
    <property type="entry name" value="ZINC_FINGER_C2H2_1"/>
    <property type="match status" value="1"/>
</dbReference>
<gene>
    <name evidence="4" type="ORF">ECPE_LOCUS6446</name>
</gene>
<organism evidence="4 5">
    <name type="scientific">Echinostoma caproni</name>
    <dbReference type="NCBI Taxonomy" id="27848"/>
    <lineage>
        <taxon>Eukaryota</taxon>
        <taxon>Metazoa</taxon>
        <taxon>Spiralia</taxon>
        <taxon>Lophotrochozoa</taxon>
        <taxon>Platyhelminthes</taxon>
        <taxon>Trematoda</taxon>
        <taxon>Digenea</taxon>
        <taxon>Plagiorchiida</taxon>
        <taxon>Echinostomata</taxon>
        <taxon>Echinostomatoidea</taxon>
        <taxon>Echinostomatidae</taxon>
        <taxon>Echinostoma</taxon>
    </lineage>
</organism>
<keyword evidence="1" id="KW-0862">Zinc</keyword>
<evidence type="ECO:0000259" key="3">
    <source>
        <dbReference type="PROSITE" id="PS50157"/>
    </source>
</evidence>
<dbReference type="EMBL" id="UZAN01043450">
    <property type="protein sequence ID" value="VDP78395.1"/>
    <property type="molecule type" value="Genomic_DNA"/>
</dbReference>
<dbReference type="OrthoDB" id="6244899at2759"/>
<feature type="region of interest" description="Disordered" evidence="2">
    <location>
        <begin position="193"/>
        <end position="213"/>
    </location>
</feature>
<proteinExistence type="predicted"/>
<dbReference type="PROSITE" id="PS50157">
    <property type="entry name" value="ZINC_FINGER_C2H2_2"/>
    <property type="match status" value="1"/>
</dbReference>
<dbReference type="GO" id="GO:0008270">
    <property type="term" value="F:zinc ion binding"/>
    <property type="evidence" value="ECO:0007669"/>
    <property type="project" value="UniProtKB-KW"/>
</dbReference>
<dbReference type="Proteomes" id="UP000272942">
    <property type="component" value="Unassembled WGS sequence"/>
</dbReference>
<accession>A0A3P8HK20</accession>
<evidence type="ECO:0000256" key="2">
    <source>
        <dbReference type="SAM" id="MobiDB-lite"/>
    </source>
</evidence>